<name>A0AAV5ADZ7_9AGAM</name>
<dbReference type="AlphaFoldDB" id="A0AAV5ADZ7"/>
<evidence type="ECO:0000313" key="2">
    <source>
        <dbReference type="EMBL" id="GJJ12555.1"/>
    </source>
</evidence>
<reference evidence="2" key="1">
    <citation type="submission" date="2021-10" db="EMBL/GenBank/DDBJ databases">
        <title>De novo Genome Assembly of Clathrus columnatus (Basidiomycota, Fungi) Using Illumina and Nanopore Sequence Data.</title>
        <authorList>
            <person name="Ogiso-Tanaka E."/>
            <person name="Itagaki H."/>
            <person name="Hosoya T."/>
            <person name="Hosaka K."/>
        </authorList>
    </citation>
    <scope>NUCLEOTIDE SEQUENCE</scope>
    <source>
        <strain evidence="2">MO-923</strain>
    </source>
</reference>
<keyword evidence="3" id="KW-1185">Reference proteome</keyword>
<sequence>MSLYRRNSSQYTAFTTKRAELDDIVTTWQNFHENSPLPVMQKSEDSRALFKSSVELQAESTDLYFKSRRLRFECFCSLKEEEDFKFLQFKRDGNFHYMNCDDCGLWGMRVFKFKNYHSETQGTDKHIFTYLSIPAIQPASLFTNGIKNRDHTRASRSSQRKLTHHPYSRSYKPPTILERGSSPISVSELFTETNIDLKNSKAFGKRHTYDSSLAPSSDPPNQMAGLVSSFQLLAPSSSKIRECSPDDLRIRYCRTCDKGMAEIFLKEHEAECIANDSN</sequence>
<dbReference type="EMBL" id="BPWL01000007">
    <property type="protein sequence ID" value="GJJ12555.1"/>
    <property type="molecule type" value="Genomic_DNA"/>
</dbReference>
<feature type="region of interest" description="Disordered" evidence="1">
    <location>
        <begin position="149"/>
        <end position="173"/>
    </location>
</feature>
<dbReference type="Proteomes" id="UP001050691">
    <property type="component" value="Unassembled WGS sequence"/>
</dbReference>
<comment type="caution">
    <text evidence="2">The sequence shown here is derived from an EMBL/GenBank/DDBJ whole genome shotgun (WGS) entry which is preliminary data.</text>
</comment>
<proteinExistence type="predicted"/>
<feature type="compositionally biased region" description="Basic residues" evidence="1">
    <location>
        <begin position="158"/>
        <end position="167"/>
    </location>
</feature>
<gene>
    <name evidence="2" type="ORF">Clacol_006798</name>
</gene>
<protein>
    <submittedName>
        <fullName evidence="2">Uncharacterized protein</fullName>
    </submittedName>
</protein>
<evidence type="ECO:0000256" key="1">
    <source>
        <dbReference type="SAM" id="MobiDB-lite"/>
    </source>
</evidence>
<organism evidence="2 3">
    <name type="scientific">Clathrus columnatus</name>
    <dbReference type="NCBI Taxonomy" id="1419009"/>
    <lineage>
        <taxon>Eukaryota</taxon>
        <taxon>Fungi</taxon>
        <taxon>Dikarya</taxon>
        <taxon>Basidiomycota</taxon>
        <taxon>Agaricomycotina</taxon>
        <taxon>Agaricomycetes</taxon>
        <taxon>Phallomycetidae</taxon>
        <taxon>Phallales</taxon>
        <taxon>Clathraceae</taxon>
        <taxon>Clathrus</taxon>
    </lineage>
</organism>
<evidence type="ECO:0000313" key="3">
    <source>
        <dbReference type="Proteomes" id="UP001050691"/>
    </source>
</evidence>
<accession>A0AAV5ADZ7</accession>